<dbReference type="Proteomes" id="UP001215598">
    <property type="component" value="Unassembled WGS sequence"/>
</dbReference>
<organism evidence="1 2">
    <name type="scientific">Mycena metata</name>
    <dbReference type="NCBI Taxonomy" id="1033252"/>
    <lineage>
        <taxon>Eukaryota</taxon>
        <taxon>Fungi</taxon>
        <taxon>Dikarya</taxon>
        <taxon>Basidiomycota</taxon>
        <taxon>Agaricomycotina</taxon>
        <taxon>Agaricomycetes</taxon>
        <taxon>Agaricomycetidae</taxon>
        <taxon>Agaricales</taxon>
        <taxon>Marasmiineae</taxon>
        <taxon>Mycenaceae</taxon>
        <taxon>Mycena</taxon>
    </lineage>
</organism>
<proteinExistence type="predicted"/>
<dbReference type="Gene3D" id="3.80.10.10">
    <property type="entry name" value="Ribonuclease Inhibitor"/>
    <property type="match status" value="1"/>
</dbReference>
<dbReference type="AlphaFoldDB" id="A0AAD7NKF3"/>
<protein>
    <recommendedName>
        <fullName evidence="3">F-box domain-containing protein</fullName>
    </recommendedName>
</protein>
<name>A0AAD7NKF3_9AGAR</name>
<dbReference type="EMBL" id="JARKIB010000028">
    <property type="protein sequence ID" value="KAJ7764242.1"/>
    <property type="molecule type" value="Genomic_DNA"/>
</dbReference>
<comment type="caution">
    <text evidence="1">The sequence shown here is derived from an EMBL/GenBank/DDBJ whole genome shotgun (WGS) entry which is preliminary data.</text>
</comment>
<sequence>MHRGLQIREIVDLIMFSLDPDLTRDSRALVTLARTAKLFHDPALDVLWKTQDTPANLLRCMPDGVFHVDIIDTPFTALRLLRPIVAKDWERPRVYMNRVKALSFASSRFLSLSGVFPALAICLPGDCIFPKLTKISWGPPEDDFQYINLFLTETIASLSMFSTYSHRQLCLLSTLTRRCPALVDVAVWLRGSLGIAADDVSAVNMAMSSFIRGQQGLHSLKVQVVDMATLDHIAQLPALRSLHLFALPPALLTSPTSGVSTFLHLGSLTFTGVAVELATKFLSMVIESALESLKIGFDPSAPTAAMELFSAALANCRRSHASLTSCDLDIWSSATGTVEHHITGITLFSNLSYFDHLTQLKIATWWGFELNDAAVGALTKVWPRLERLELTEGLYVLGKSPTIECLPLIARNCPMLQTLTLTFDASVAPLPTRALVAQTNLVDLDVAHSPISDSLSVARFISAIFPDLYSVYTTREDHDNEDEEELEAHGEAIAFHRKWKEVETQIPVLAAVREEGQLWSYADSDLGEPDAIQSLTSLIASS</sequence>
<evidence type="ECO:0000313" key="1">
    <source>
        <dbReference type="EMBL" id="KAJ7764242.1"/>
    </source>
</evidence>
<dbReference type="InterPro" id="IPR032675">
    <property type="entry name" value="LRR_dom_sf"/>
</dbReference>
<evidence type="ECO:0000313" key="2">
    <source>
        <dbReference type="Proteomes" id="UP001215598"/>
    </source>
</evidence>
<evidence type="ECO:0008006" key="3">
    <source>
        <dbReference type="Google" id="ProtNLM"/>
    </source>
</evidence>
<gene>
    <name evidence="1" type="ORF">B0H16DRAFT_1526452</name>
</gene>
<reference evidence="1" key="1">
    <citation type="submission" date="2023-03" db="EMBL/GenBank/DDBJ databases">
        <title>Massive genome expansion in bonnet fungi (Mycena s.s.) driven by repeated elements and novel gene families across ecological guilds.</title>
        <authorList>
            <consortium name="Lawrence Berkeley National Laboratory"/>
            <person name="Harder C.B."/>
            <person name="Miyauchi S."/>
            <person name="Viragh M."/>
            <person name="Kuo A."/>
            <person name="Thoen E."/>
            <person name="Andreopoulos B."/>
            <person name="Lu D."/>
            <person name="Skrede I."/>
            <person name="Drula E."/>
            <person name="Henrissat B."/>
            <person name="Morin E."/>
            <person name="Kohler A."/>
            <person name="Barry K."/>
            <person name="LaButti K."/>
            <person name="Morin E."/>
            <person name="Salamov A."/>
            <person name="Lipzen A."/>
            <person name="Mereny Z."/>
            <person name="Hegedus B."/>
            <person name="Baldrian P."/>
            <person name="Stursova M."/>
            <person name="Weitz H."/>
            <person name="Taylor A."/>
            <person name="Grigoriev I.V."/>
            <person name="Nagy L.G."/>
            <person name="Martin F."/>
            <person name="Kauserud H."/>
        </authorList>
    </citation>
    <scope>NUCLEOTIDE SEQUENCE</scope>
    <source>
        <strain evidence="1">CBHHK182m</strain>
    </source>
</reference>
<accession>A0AAD7NKF3</accession>
<keyword evidence="2" id="KW-1185">Reference proteome</keyword>
<dbReference type="SUPFAM" id="SSF52047">
    <property type="entry name" value="RNI-like"/>
    <property type="match status" value="1"/>
</dbReference>